<dbReference type="CTD" id="20199561"/>
<keyword evidence="1" id="KW-0175">Coiled coil</keyword>
<dbReference type="GeneID" id="20199561"/>
<evidence type="ECO:0000313" key="3">
    <source>
        <dbReference type="EnsemblMetazoa" id="HelroP162385"/>
    </source>
</evidence>
<reference evidence="3" key="3">
    <citation type="submission" date="2015-06" db="UniProtKB">
        <authorList>
            <consortium name="EnsemblMetazoa"/>
        </authorList>
    </citation>
    <scope>IDENTIFICATION</scope>
</reference>
<reference evidence="4" key="1">
    <citation type="submission" date="2012-12" db="EMBL/GenBank/DDBJ databases">
        <authorList>
            <person name="Hellsten U."/>
            <person name="Grimwood J."/>
            <person name="Chapman J.A."/>
            <person name="Shapiro H."/>
            <person name="Aerts A."/>
            <person name="Otillar R.P."/>
            <person name="Terry A.Y."/>
            <person name="Boore J.L."/>
            <person name="Simakov O."/>
            <person name="Marletaz F."/>
            <person name="Cho S.-J."/>
            <person name="Edsinger-Gonzales E."/>
            <person name="Havlak P."/>
            <person name="Kuo D.-H."/>
            <person name="Larsson T."/>
            <person name="Lv J."/>
            <person name="Arendt D."/>
            <person name="Savage R."/>
            <person name="Osoegawa K."/>
            <person name="de Jong P."/>
            <person name="Lindberg D.R."/>
            <person name="Seaver E.C."/>
            <person name="Weisblat D.A."/>
            <person name="Putnam N.H."/>
            <person name="Grigoriev I.V."/>
            <person name="Rokhsar D.S."/>
        </authorList>
    </citation>
    <scope>NUCLEOTIDE SEQUENCE</scope>
</reference>
<gene>
    <name evidence="3" type="primary">20199561</name>
    <name evidence="2" type="ORF">HELRODRAFT_162385</name>
</gene>
<proteinExistence type="predicted"/>
<dbReference type="AlphaFoldDB" id="T1ESL1"/>
<dbReference type="EMBL" id="KB097143">
    <property type="protein sequence ID" value="ESN98916.1"/>
    <property type="molecule type" value="Genomic_DNA"/>
</dbReference>
<keyword evidence="4" id="KW-1185">Reference proteome</keyword>
<reference evidence="2 4" key="2">
    <citation type="journal article" date="2013" name="Nature">
        <title>Insights into bilaterian evolution from three spiralian genomes.</title>
        <authorList>
            <person name="Simakov O."/>
            <person name="Marletaz F."/>
            <person name="Cho S.J."/>
            <person name="Edsinger-Gonzales E."/>
            <person name="Havlak P."/>
            <person name="Hellsten U."/>
            <person name="Kuo D.H."/>
            <person name="Larsson T."/>
            <person name="Lv J."/>
            <person name="Arendt D."/>
            <person name="Savage R."/>
            <person name="Osoegawa K."/>
            <person name="de Jong P."/>
            <person name="Grimwood J."/>
            <person name="Chapman J.A."/>
            <person name="Shapiro H."/>
            <person name="Aerts A."/>
            <person name="Otillar R.P."/>
            <person name="Terry A.Y."/>
            <person name="Boore J.L."/>
            <person name="Grigoriev I.V."/>
            <person name="Lindberg D.R."/>
            <person name="Seaver E.C."/>
            <person name="Weisblat D.A."/>
            <person name="Putnam N.H."/>
            <person name="Rokhsar D.S."/>
        </authorList>
    </citation>
    <scope>NUCLEOTIDE SEQUENCE</scope>
</reference>
<name>T1ESL1_HELRO</name>
<dbReference type="KEGG" id="hro:HELRODRAFT_162385"/>
<evidence type="ECO:0000313" key="2">
    <source>
        <dbReference type="EMBL" id="ESN98916.1"/>
    </source>
</evidence>
<dbReference type="OrthoDB" id="10053382at2759"/>
<sequence>MDVEKSELSHQNEFANIISQLESHQEAVYEIFNKCNKLEKSLKCSNEQLELYKENEIKLLKDIDELQNALRIKASNSVNDFNIRVEMDNIKNELELMKSKLKESNQLESKDDFIMTQQQDIEQMKIDFRDELNKYKVEMEDRLVKLQPGSNGSNSFNENQDIFRKKLLHEKQESDREKAGLKRKIQELEYAVQVLQSKKSGPPIKLSRKNN</sequence>
<feature type="coiled-coil region" evidence="1">
    <location>
        <begin position="164"/>
        <end position="198"/>
    </location>
</feature>
<dbReference type="InParanoid" id="T1ESL1"/>
<dbReference type="Proteomes" id="UP000015101">
    <property type="component" value="Unassembled WGS sequence"/>
</dbReference>
<dbReference type="HOGENOM" id="CLU_1306075_0_0_1"/>
<dbReference type="RefSeq" id="XP_009022853.1">
    <property type="nucleotide sequence ID" value="XM_009024605.1"/>
</dbReference>
<dbReference type="EMBL" id="AMQM01001076">
    <property type="status" value="NOT_ANNOTATED_CDS"/>
    <property type="molecule type" value="Genomic_DNA"/>
</dbReference>
<feature type="coiled-coil region" evidence="1">
    <location>
        <begin position="35"/>
        <end position="107"/>
    </location>
</feature>
<protein>
    <submittedName>
        <fullName evidence="2 3">Uncharacterized protein</fullName>
    </submittedName>
</protein>
<organism evidence="3 4">
    <name type="scientific">Helobdella robusta</name>
    <name type="common">Californian leech</name>
    <dbReference type="NCBI Taxonomy" id="6412"/>
    <lineage>
        <taxon>Eukaryota</taxon>
        <taxon>Metazoa</taxon>
        <taxon>Spiralia</taxon>
        <taxon>Lophotrochozoa</taxon>
        <taxon>Annelida</taxon>
        <taxon>Clitellata</taxon>
        <taxon>Hirudinea</taxon>
        <taxon>Rhynchobdellida</taxon>
        <taxon>Glossiphoniidae</taxon>
        <taxon>Helobdella</taxon>
    </lineage>
</organism>
<dbReference type="EnsemblMetazoa" id="HelroT162385">
    <property type="protein sequence ID" value="HelroP162385"/>
    <property type="gene ID" value="HelroG162385"/>
</dbReference>
<evidence type="ECO:0000256" key="1">
    <source>
        <dbReference type="SAM" id="Coils"/>
    </source>
</evidence>
<evidence type="ECO:0000313" key="4">
    <source>
        <dbReference type="Proteomes" id="UP000015101"/>
    </source>
</evidence>
<accession>T1ESL1</accession>